<feature type="transmembrane region" description="Helical" evidence="1">
    <location>
        <begin position="120"/>
        <end position="145"/>
    </location>
</feature>
<dbReference type="AlphaFoldDB" id="A0A4P7XIA5"/>
<accession>A0A4P7XIA5</accession>
<keyword evidence="3" id="KW-1185">Reference proteome</keyword>
<dbReference type="InterPro" id="IPR053170">
    <property type="entry name" value="Transcription_regulator"/>
</dbReference>
<gene>
    <name evidence="2" type="ORF">soil367_13240</name>
</gene>
<reference evidence="2 3" key="1">
    <citation type="submission" date="2018-07" db="EMBL/GenBank/DDBJ databases">
        <title>Marsedoiliclastica nanhaica gen. nov. sp. nov., a novel marine hydrocarbonoclastic bacterium isolated from an in-situ enriched hydrocarbon-degrading consortium in deep-sea sediment.</title>
        <authorList>
            <person name="Dong C."/>
            <person name="Ma T."/>
            <person name="Liu R."/>
            <person name="Shao Z."/>
        </authorList>
    </citation>
    <scope>NUCLEOTIDE SEQUENCE [LARGE SCALE GENOMIC DNA]</scope>
    <source>
        <strain evidence="3">soil36-7</strain>
    </source>
</reference>
<organism evidence="2 3">
    <name type="scientific">Hydrocarboniclastica marina</name>
    <dbReference type="NCBI Taxonomy" id="2259620"/>
    <lineage>
        <taxon>Bacteria</taxon>
        <taxon>Pseudomonadati</taxon>
        <taxon>Pseudomonadota</taxon>
        <taxon>Gammaproteobacteria</taxon>
        <taxon>Alteromonadales</taxon>
        <taxon>Alteromonadaceae</taxon>
        <taxon>Hydrocarboniclastica</taxon>
    </lineage>
</organism>
<sequence length="325" mass="35502">MDSITQAALGGALGGVVLGKQLGRAALVGGALLGTVPDLDVLIDYGSAVANFTQHRGFSHSLLVLVPLALVLGAVLHRWRPYISLARWCMFTSLVLVTHPLLDAFTTYGTQLLWPLAGPAALHSIFIIDPFYTLPLLIACAIAAFRPKGQRALAVGLALSSVYLGWSFVGQQLITQRVMPILVNEGLEHAPRLVQPMPFSTLFWRITVMGQHERLEITTGFLSNESPAVERYARKPELALEVGQLQEGQRLVWFTRGFLEFDVREGVLTATDIRLGLPGAHPFTFGLAERTAGRWAPLPSYQLPRPEFDVAALANRIVGLPPEDR</sequence>
<dbReference type="GO" id="GO:0016787">
    <property type="term" value="F:hydrolase activity"/>
    <property type="evidence" value="ECO:0007669"/>
    <property type="project" value="UniProtKB-KW"/>
</dbReference>
<evidence type="ECO:0000313" key="3">
    <source>
        <dbReference type="Proteomes" id="UP000298049"/>
    </source>
</evidence>
<feature type="transmembrane region" description="Helical" evidence="1">
    <location>
        <begin position="88"/>
        <end position="108"/>
    </location>
</feature>
<dbReference type="Pfam" id="PF04307">
    <property type="entry name" value="YdjM"/>
    <property type="match status" value="1"/>
</dbReference>
<dbReference type="EMBL" id="CP031093">
    <property type="protein sequence ID" value="QCF26819.1"/>
    <property type="molecule type" value="Genomic_DNA"/>
</dbReference>
<name>A0A4P7XIA5_9ALTE</name>
<dbReference type="PANTHER" id="PTHR40031:SF1">
    <property type="entry name" value="MEMBRANE-BOUND METAL-DEPENDENT HYDROLASE"/>
    <property type="match status" value="1"/>
</dbReference>
<proteinExistence type="predicted"/>
<protein>
    <submittedName>
        <fullName evidence="2">Metal-dependent hydrolase</fullName>
    </submittedName>
</protein>
<dbReference type="Proteomes" id="UP000298049">
    <property type="component" value="Chromosome"/>
</dbReference>
<dbReference type="OrthoDB" id="9781927at2"/>
<evidence type="ECO:0000256" key="1">
    <source>
        <dbReference type="SAM" id="Phobius"/>
    </source>
</evidence>
<feature type="transmembrane region" description="Helical" evidence="1">
    <location>
        <begin position="152"/>
        <end position="169"/>
    </location>
</feature>
<keyword evidence="2" id="KW-0378">Hydrolase</keyword>
<keyword evidence="1" id="KW-1133">Transmembrane helix</keyword>
<keyword evidence="1" id="KW-0472">Membrane</keyword>
<evidence type="ECO:0000313" key="2">
    <source>
        <dbReference type="EMBL" id="QCF26819.1"/>
    </source>
</evidence>
<keyword evidence="1" id="KW-0812">Transmembrane</keyword>
<dbReference type="KEGG" id="hmi:soil367_13240"/>
<dbReference type="InterPro" id="IPR007404">
    <property type="entry name" value="YdjM-like"/>
</dbReference>
<dbReference type="PANTHER" id="PTHR40031">
    <property type="entry name" value="HYPOTHETICAL MEMBRANE SPANNING PROTEIN"/>
    <property type="match status" value="1"/>
</dbReference>
<feature type="transmembrane region" description="Helical" evidence="1">
    <location>
        <begin position="57"/>
        <end position="76"/>
    </location>
</feature>